<dbReference type="RefSeq" id="XP_018735360.1">
    <property type="nucleotide sequence ID" value="XM_018878014.1"/>
</dbReference>
<feature type="compositionally biased region" description="Polar residues" evidence="9">
    <location>
        <begin position="211"/>
        <end position="229"/>
    </location>
</feature>
<keyword evidence="11" id="KW-1185">Reference proteome</keyword>
<sequence>MSFKKKTVVISGGTGTGAVGRTPAQSMVPGRVPAVPISTSGPAQIRGGPVARGPVPGSGAGIAPGLSTSRGLASVRTVDVTIQNRGSSSSQISTSNIMEHDGVRPSLQTSAPTISLGSSSLDKLLNHGGLPLGSLLAVEESGSTDFASIILRSFAAQGIVHARLLDQTKKAIAPTRIVVVGGDDSWGMELPGVYKDKKEAARENLRKEQSRISVGNLANNPSTTRITTGSNNEEINSNSSPSVTSSTDSASANETSTASGDSTTANTTTSGESRSSHDMKIAWRYAQNSAPKSNVANETVTSKPNYTTLFDFTSRLIPRPSVNEISYIPVKTSFASIISQLETISQQASSKGMVLRVVVPSLLHPAIYPPHFAHPNELIPFLHSLRGLCRKYPQTLTVIISLPLQLFPRDTALIRWFELLCDGVLHLEPFPEEIINELREANSKDIGGSSSSKTTSSSNANQSQGLVHIYKLPVFSEKGVMAVRKSEHAFRVGRRQFEVQEWGIPVEDAPGPDTEESKKLDY</sequence>
<evidence type="ECO:0000313" key="10">
    <source>
        <dbReference type="EMBL" id="ANB12883.1"/>
    </source>
</evidence>
<dbReference type="GeneID" id="30032933"/>
<name>A0A167DGA1_9ASCO</name>
<dbReference type="OrthoDB" id="289162at2759"/>
<dbReference type="Proteomes" id="UP000189580">
    <property type="component" value="Chromosome a"/>
</dbReference>
<keyword evidence="8" id="KW-0539">Nucleus</keyword>
<evidence type="ECO:0000256" key="5">
    <source>
        <dbReference type="ARBA" id="ARBA00020265"/>
    </source>
</evidence>
<evidence type="ECO:0000256" key="7">
    <source>
        <dbReference type="ARBA" id="ARBA00022694"/>
    </source>
</evidence>
<dbReference type="CDD" id="cd19494">
    <property type="entry name" value="Elp4"/>
    <property type="match status" value="1"/>
</dbReference>
<dbReference type="GO" id="GO:0008023">
    <property type="term" value="C:transcription elongation factor complex"/>
    <property type="evidence" value="ECO:0007669"/>
    <property type="project" value="TreeGrafter"/>
</dbReference>
<keyword evidence="7" id="KW-0819">tRNA processing</keyword>
<evidence type="ECO:0000256" key="4">
    <source>
        <dbReference type="ARBA" id="ARBA00007573"/>
    </source>
</evidence>
<accession>A0A167DGA1</accession>
<evidence type="ECO:0000256" key="1">
    <source>
        <dbReference type="ARBA" id="ARBA00004123"/>
    </source>
</evidence>
<feature type="compositionally biased region" description="Polar residues" evidence="9">
    <location>
        <begin position="254"/>
        <end position="273"/>
    </location>
</feature>
<dbReference type="GO" id="GO:0005737">
    <property type="term" value="C:cytoplasm"/>
    <property type="evidence" value="ECO:0007669"/>
    <property type="project" value="UniProtKB-SubCell"/>
</dbReference>
<dbReference type="AlphaFoldDB" id="A0A167DGA1"/>
<reference evidence="10 11" key="1">
    <citation type="submission" date="2016-02" db="EMBL/GenBank/DDBJ databases">
        <title>Complete genome sequence and transcriptome regulation of the pentose utilising yeast Sugiyamaella lignohabitans.</title>
        <authorList>
            <person name="Bellasio M."/>
            <person name="Peymann A."/>
            <person name="Valli M."/>
            <person name="Sipitzky M."/>
            <person name="Graf A."/>
            <person name="Sauer M."/>
            <person name="Marx H."/>
            <person name="Mattanovich D."/>
        </authorList>
    </citation>
    <scope>NUCLEOTIDE SEQUENCE [LARGE SCALE GENOMIC DNA]</scope>
    <source>
        <strain evidence="10 11">CBS 10342</strain>
    </source>
</reference>
<dbReference type="InterPro" id="IPR027417">
    <property type="entry name" value="P-loop_NTPase"/>
</dbReference>
<feature type="region of interest" description="Disordered" evidence="9">
    <location>
        <begin position="503"/>
        <end position="522"/>
    </location>
</feature>
<comment type="pathway">
    <text evidence="3">tRNA modification; 5-methoxycarbonylmethyl-2-thiouridine-tRNA biosynthesis.</text>
</comment>
<dbReference type="InterPro" id="IPR008728">
    <property type="entry name" value="Elongator_complex_protein_4"/>
</dbReference>
<dbReference type="KEGG" id="slb:AWJ20_1161"/>
<comment type="subcellular location">
    <subcellularLocation>
        <location evidence="2">Cytoplasm</location>
    </subcellularLocation>
    <subcellularLocation>
        <location evidence="1">Nucleus</location>
    </subcellularLocation>
</comment>
<dbReference type="EMBL" id="CP014501">
    <property type="protein sequence ID" value="ANB12883.1"/>
    <property type="molecule type" value="Genomic_DNA"/>
</dbReference>
<dbReference type="GO" id="GO:0002098">
    <property type="term" value="P:tRNA wobble uridine modification"/>
    <property type="evidence" value="ECO:0007669"/>
    <property type="project" value="InterPro"/>
</dbReference>
<comment type="similarity">
    <text evidence="4">Belongs to the ELP4 family.</text>
</comment>
<evidence type="ECO:0000313" key="11">
    <source>
        <dbReference type="Proteomes" id="UP000189580"/>
    </source>
</evidence>
<gene>
    <name evidence="10" type="primary">ELP4</name>
    <name evidence="10" type="ORF">AWJ20_1161</name>
</gene>
<evidence type="ECO:0000256" key="2">
    <source>
        <dbReference type="ARBA" id="ARBA00004496"/>
    </source>
</evidence>
<dbReference type="Gene3D" id="3.40.50.300">
    <property type="entry name" value="P-loop containing nucleotide triphosphate hydrolases"/>
    <property type="match status" value="1"/>
</dbReference>
<proteinExistence type="inferred from homology"/>
<evidence type="ECO:0000256" key="3">
    <source>
        <dbReference type="ARBA" id="ARBA00005043"/>
    </source>
</evidence>
<feature type="region of interest" description="Disordered" evidence="9">
    <location>
        <begin position="1"/>
        <end position="30"/>
    </location>
</feature>
<feature type="compositionally biased region" description="Low complexity" evidence="9">
    <location>
        <begin position="230"/>
        <end position="253"/>
    </location>
</feature>
<dbReference type="GO" id="GO:0033588">
    <property type="term" value="C:elongator holoenzyme complex"/>
    <property type="evidence" value="ECO:0007669"/>
    <property type="project" value="InterPro"/>
</dbReference>
<evidence type="ECO:0000256" key="8">
    <source>
        <dbReference type="ARBA" id="ARBA00023242"/>
    </source>
</evidence>
<evidence type="ECO:0000256" key="9">
    <source>
        <dbReference type="SAM" id="MobiDB-lite"/>
    </source>
</evidence>
<evidence type="ECO:0000256" key="6">
    <source>
        <dbReference type="ARBA" id="ARBA00022490"/>
    </source>
</evidence>
<feature type="region of interest" description="Disordered" evidence="9">
    <location>
        <begin position="205"/>
        <end position="277"/>
    </location>
</feature>
<keyword evidence="6" id="KW-0963">Cytoplasm</keyword>
<dbReference type="PANTHER" id="PTHR12896:SF1">
    <property type="entry name" value="ELONGATOR COMPLEX PROTEIN 4"/>
    <property type="match status" value="1"/>
</dbReference>
<dbReference type="UniPathway" id="UPA00988"/>
<dbReference type="Pfam" id="PF05625">
    <property type="entry name" value="PAXNEB"/>
    <property type="match status" value="1"/>
</dbReference>
<protein>
    <recommendedName>
        <fullName evidence="5">Elongator complex protein 4</fullName>
    </recommendedName>
</protein>
<organism evidence="10 11">
    <name type="scientific">Sugiyamaella lignohabitans</name>
    <dbReference type="NCBI Taxonomy" id="796027"/>
    <lineage>
        <taxon>Eukaryota</taxon>
        <taxon>Fungi</taxon>
        <taxon>Dikarya</taxon>
        <taxon>Ascomycota</taxon>
        <taxon>Saccharomycotina</taxon>
        <taxon>Dipodascomycetes</taxon>
        <taxon>Dipodascales</taxon>
        <taxon>Trichomonascaceae</taxon>
        <taxon>Sugiyamaella</taxon>
    </lineage>
</organism>
<dbReference type="PANTHER" id="PTHR12896">
    <property type="entry name" value="PAX6 NEIGHBOR PROTEIN PAXNEB"/>
    <property type="match status" value="1"/>
</dbReference>